<comment type="caution">
    <text evidence="2">The sequence shown here is derived from an EMBL/GenBank/DDBJ whole genome shotgun (WGS) entry which is preliminary data.</text>
</comment>
<dbReference type="AlphaFoldDB" id="A0A8J3FLZ2"/>
<dbReference type="Gene3D" id="1.10.260.40">
    <property type="entry name" value="lambda repressor-like DNA-binding domains"/>
    <property type="match status" value="1"/>
</dbReference>
<dbReference type="SMART" id="SM00530">
    <property type="entry name" value="HTH_XRE"/>
    <property type="match status" value="1"/>
</dbReference>
<feature type="domain" description="HTH cro/C1-type" evidence="1">
    <location>
        <begin position="56"/>
        <end position="110"/>
    </location>
</feature>
<reference evidence="2" key="1">
    <citation type="journal article" date="2014" name="Int. J. Syst. Evol. Microbiol.">
        <title>Complete genome sequence of Corynebacterium casei LMG S-19264T (=DSM 44701T), isolated from a smear-ripened cheese.</title>
        <authorList>
            <consortium name="US DOE Joint Genome Institute (JGI-PGF)"/>
            <person name="Walter F."/>
            <person name="Albersmeier A."/>
            <person name="Kalinowski J."/>
            <person name="Ruckert C."/>
        </authorList>
    </citation>
    <scope>NUCLEOTIDE SEQUENCE</scope>
    <source>
        <strain evidence="2">JCM 3091</strain>
    </source>
</reference>
<evidence type="ECO:0000259" key="1">
    <source>
        <dbReference type="PROSITE" id="PS50943"/>
    </source>
</evidence>
<dbReference type="EMBL" id="BMQC01000018">
    <property type="protein sequence ID" value="GGK40798.1"/>
    <property type="molecule type" value="Genomic_DNA"/>
</dbReference>
<dbReference type="SUPFAM" id="SSF47413">
    <property type="entry name" value="lambda repressor-like DNA-binding domains"/>
    <property type="match status" value="1"/>
</dbReference>
<dbReference type="Pfam" id="PF13560">
    <property type="entry name" value="HTH_31"/>
    <property type="match status" value="1"/>
</dbReference>
<dbReference type="InterPro" id="IPR001387">
    <property type="entry name" value="Cro/C1-type_HTH"/>
</dbReference>
<dbReference type="PROSITE" id="PS50943">
    <property type="entry name" value="HTH_CROC1"/>
    <property type="match status" value="1"/>
</dbReference>
<dbReference type="Proteomes" id="UP000662200">
    <property type="component" value="Unassembled WGS sequence"/>
</dbReference>
<evidence type="ECO:0000313" key="2">
    <source>
        <dbReference type="EMBL" id="GGK40798.1"/>
    </source>
</evidence>
<reference evidence="2" key="2">
    <citation type="submission" date="2020-09" db="EMBL/GenBank/DDBJ databases">
        <authorList>
            <person name="Sun Q."/>
            <person name="Ohkuma M."/>
        </authorList>
    </citation>
    <scope>NUCLEOTIDE SEQUENCE</scope>
    <source>
        <strain evidence="2">JCM 3091</strain>
    </source>
</reference>
<name>A0A8J3FLZ2_9ACTN</name>
<dbReference type="GO" id="GO:0003677">
    <property type="term" value="F:DNA binding"/>
    <property type="evidence" value="ECO:0007669"/>
    <property type="project" value="InterPro"/>
</dbReference>
<dbReference type="InterPro" id="IPR010982">
    <property type="entry name" value="Lambda_DNA-bd_dom_sf"/>
</dbReference>
<organism evidence="2 3">
    <name type="scientific">Pilimelia terevasa</name>
    <dbReference type="NCBI Taxonomy" id="53372"/>
    <lineage>
        <taxon>Bacteria</taxon>
        <taxon>Bacillati</taxon>
        <taxon>Actinomycetota</taxon>
        <taxon>Actinomycetes</taxon>
        <taxon>Micromonosporales</taxon>
        <taxon>Micromonosporaceae</taxon>
        <taxon>Pilimelia</taxon>
    </lineage>
</organism>
<keyword evidence="3" id="KW-1185">Reference proteome</keyword>
<accession>A0A8J3FLZ2</accession>
<proteinExistence type="predicted"/>
<gene>
    <name evidence="2" type="ORF">GCM10010124_37070</name>
</gene>
<protein>
    <recommendedName>
        <fullName evidence="1">HTH cro/C1-type domain-containing protein</fullName>
    </recommendedName>
</protein>
<dbReference type="CDD" id="cd00093">
    <property type="entry name" value="HTH_XRE"/>
    <property type="match status" value="1"/>
</dbReference>
<evidence type="ECO:0000313" key="3">
    <source>
        <dbReference type="Proteomes" id="UP000662200"/>
    </source>
</evidence>
<sequence>MRFVIGDPLSVVDATLQGDVKARGSKMESFANPVQSATGNQVMIVEDRPMLFGTELRRRRLEAGLSLTDMAKIVHYSKSHLSKMENGVKSPTAEFARRCDAALRCDGQLSQRASRPAAAAAATEQNEANEVWMLTMDSTGETGFGTVSRRTALVGGVFGQVGGMVLGRPPVEPSAKQARDSAGLTGFRVLFDQVRGLGQQVGPEALLPVLVGGTHAVRSLGQHLGGGARKEAFRLAARFAEYTGWIAQEGGHDREAVWWTDRAVEFAAVSGDDGMAAYALVRRALIAMYRQDAAQTIALAETAQRARVRPRIRGLAAQRAAQGYALAGDRTACFRALEQAREFLAADPGDDEPTIGTTHVVDPVAMSAGWVLYDLGSPGDAADVLGVELDRLPRGAYRARARYGARRTLALASSGQIEQACSVGDQVLDAYLRVRSATVRSDLRDLLRTLRRWHSHASAREFSLHLTDALHTPARG</sequence>